<dbReference type="Proteomes" id="UP000596092">
    <property type="component" value="Chromosome"/>
</dbReference>
<dbReference type="EMBL" id="CP054140">
    <property type="protein sequence ID" value="QQG65663.1"/>
    <property type="molecule type" value="Genomic_DNA"/>
</dbReference>
<evidence type="ECO:0000256" key="4">
    <source>
        <dbReference type="ARBA" id="ARBA00022692"/>
    </source>
</evidence>
<keyword evidence="7" id="KW-0653">Protein transport</keyword>
<keyword evidence="7" id="KW-0813">Transport</keyword>
<name>A0A7T6AQE4_9BACT</name>
<gene>
    <name evidence="9" type="ORF">HP555_07175</name>
</gene>
<evidence type="ECO:0000256" key="1">
    <source>
        <dbReference type="ARBA" id="ARBA00004162"/>
    </source>
</evidence>
<dbReference type="Gene3D" id="3.30.420.270">
    <property type="match status" value="1"/>
</dbReference>
<keyword evidence="10" id="KW-1185">Reference proteome</keyword>
<dbReference type="GO" id="GO:0022857">
    <property type="term" value="F:transmembrane transporter activity"/>
    <property type="evidence" value="ECO:0007669"/>
    <property type="project" value="InterPro"/>
</dbReference>
<keyword evidence="5 8" id="KW-1133">Transmembrane helix</keyword>
<dbReference type="RefSeq" id="WP_199261000.1">
    <property type="nucleotide sequence ID" value="NZ_CP054140.1"/>
</dbReference>
<proteinExistence type="inferred from homology"/>
<dbReference type="AlphaFoldDB" id="A0A7T6AQE4"/>
<comment type="similarity">
    <text evidence="2 7">Belongs to the ExbD/TolR family.</text>
</comment>
<evidence type="ECO:0000256" key="5">
    <source>
        <dbReference type="ARBA" id="ARBA00022989"/>
    </source>
</evidence>
<evidence type="ECO:0000256" key="8">
    <source>
        <dbReference type="SAM" id="Phobius"/>
    </source>
</evidence>
<keyword evidence="4 7" id="KW-0812">Transmembrane</keyword>
<dbReference type="KEGG" id="dog:HP555_07175"/>
<dbReference type="PANTHER" id="PTHR30558">
    <property type="entry name" value="EXBD MEMBRANE COMPONENT OF PMF-DRIVEN MACROMOLECULE IMPORT SYSTEM"/>
    <property type="match status" value="1"/>
</dbReference>
<dbReference type="InterPro" id="IPR003400">
    <property type="entry name" value="ExbD"/>
</dbReference>
<evidence type="ECO:0000256" key="7">
    <source>
        <dbReference type="RuleBase" id="RU003879"/>
    </source>
</evidence>
<evidence type="ECO:0000313" key="10">
    <source>
        <dbReference type="Proteomes" id="UP000596092"/>
    </source>
</evidence>
<dbReference type="Pfam" id="PF02472">
    <property type="entry name" value="ExbD"/>
    <property type="match status" value="1"/>
</dbReference>
<keyword evidence="6 8" id="KW-0472">Membrane</keyword>
<accession>A0A7T6AQE4</accession>
<protein>
    <submittedName>
        <fullName evidence="9">Biopolymer transporter ExbD</fullName>
    </submittedName>
</protein>
<dbReference type="GO" id="GO:0015031">
    <property type="term" value="P:protein transport"/>
    <property type="evidence" value="ECO:0007669"/>
    <property type="project" value="UniProtKB-KW"/>
</dbReference>
<reference evidence="9 10" key="1">
    <citation type="submission" date="2020-05" db="EMBL/GenBank/DDBJ databases">
        <title>Complete genome of Desulfobulbus oligotrophicus.</title>
        <authorList>
            <person name="Podar M."/>
        </authorList>
    </citation>
    <scope>NUCLEOTIDE SEQUENCE [LARGE SCALE GENOMIC DNA]</scope>
    <source>
        <strain evidence="9 10">Prop6</strain>
    </source>
</reference>
<feature type="transmembrane region" description="Helical" evidence="8">
    <location>
        <begin position="20"/>
        <end position="37"/>
    </location>
</feature>
<evidence type="ECO:0000256" key="2">
    <source>
        <dbReference type="ARBA" id="ARBA00005811"/>
    </source>
</evidence>
<comment type="subcellular location">
    <subcellularLocation>
        <location evidence="1">Cell membrane</location>
        <topology evidence="1">Single-pass membrane protein</topology>
    </subcellularLocation>
    <subcellularLocation>
        <location evidence="7">Cell membrane</location>
        <topology evidence="7">Single-pass type II membrane protein</topology>
    </subcellularLocation>
</comment>
<dbReference type="GO" id="GO:0005886">
    <property type="term" value="C:plasma membrane"/>
    <property type="evidence" value="ECO:0007669"/>
    <property type="project" value="UniProtKB-SubCell"/>
</dbReference>
<organism evidence="9 10">
    <name type="scientific">Desulfobulbus oligotrophicus</name>
    <dbReference type="NCBI Taxonomy" id="1909699"/>
    <lineage>
        <taxon>Bacteria</taxon>
        <taxon>Pseudomonadati</taxon>
        <taxon>Thermodesulfobacteriota</taxon>
        <taxon>Desulfobulbia</taxon>
        <taxon>Desulfobulbales</taxon>
        <taxon>Desulfobulbaceae</taxon>
        <taxon>Desulfobulbus</taxon>
    </lineage>
</organism>
<keyword evidence="3" id="KW-1003">Cell membrane</keyword>
<evidence type="ECO:0000313" key="9">
    <source>
        <dbReference type="EMBL" id="QQG65663.1"/>
    </source>
</evidence>
<evidence type="ECO:0000256" key="6">
    <source>
        <dbReference type="ARBA" id="ARBA00023136"/>
    </source>
</evidence>
<evidence type="ECO:0000256" key="3">
    <source>
        <dbReference type="ARBA" id="ARBA00022475"/>
    </source>
</evidence>
<sequence>MSETFSFEDEIDANIDLTPLIDTVFMLLIFFIMATSFSKPVLEVALQEAQGAVVQEREEEPLTITVTGDGRIMCNDEETSLEDFESVIAARPEGEAVVFNVDKTANFGIFVHLLDIAKKNGQTDFAIITAQEEKP</sequence>